<dbReference type="Pfam" id="PF01551">
    <property type="entry name" value="Peptidase_M23"/>
    <property type="match status" value="1"/>
</dbReference>
<feature type="coiled-coil region" evidence="1">
    <location>
        <begin position="265"/>
        <end position="292"/>
    </location>
</feature>
<feature type="transmembrane region" description="Helical" evidence="3">
    <location>
        <begin position="59"/>
        <end position="78"/>
    </location>
</feature>
<evidence type="ECO:0000259" key="4">
    <source>
        <dbReference type="Pfam" id="PF01551"/>
    </source>
</evidence>
<dbReference type="EMBL" id="FO203431">
    <property type="protein sequence ID" value="CCH87027.1"/>
    <property type="molecule type" value="Genomic_DNA"/>
</dbReference>
<dbReference type="InterPro" id="IPR050570">
    <property type="entry name" value="Cell_wall_metabolism_enzyme"/>
</dbReference>
<dbReference type="Proteomes" id="UP000006461">
    <property type="component" value="Chromosome"/>
</dbReference>
<gene>
    <name evidence="5" type="ordered locus">MODMU_1582</name>
</gene>
<feature type="domain" description="M23ase beta-sheet core" evidence="4">
    <location>
        <begin position="378"/>
        <end position="467"/>
    </location>
</feature>
<dbReference type="Gene3D" id="6.10.250.3150">
    <property type="match status" value="1"/>
</dbReference>
<accession>I4EUG4</accession>
<dbReference type="SUPFAM" id="SSF51261">
    <property type="entry name" value="Duplicated hybrid motif"/>
    <property type="match status" value="1"/>
</dbReference>
<dbReference type="InterPro" id="IPR011055">
    <property type="entry name" value="Dup_hybrid_motif"/>
</dbReference>
<dbReference type="CDD" id="cd12797">
    <property type="entry name" value="M23_peptidase"/>
    <property type="match status" value="1"/>
</dbReference>
<dbReference type="STRING" id="477641.MODMU_1582"/>
<feature type="region of interest" description="Disordered" evidence="2">
    <location>
        <begin position="328"/>
        <end position="360"/>
    </location>
</feature>
<keyword evidence="1" id="KW-0175">Coiled coil</keyword>
<evidence type="ECO:0000256" key="2">
    <source>
        <dbReference type="SAM" id="MobiDB-lite"/>
    </source>
</evidence>
<feature type="coiled-coil region" evidence="1">
    <location>
        <begin position="113"/>
        <end position="161"/>
    </location>
</feature>
<evidence type="ECO:0000313" key="5">
    <source>
        <dbReference type="EMBL" id="CCH87027.1"/>
    </source>
</evidence>
<dbReference type="InterPro" id="IPR016047">
    <property type="entry name" value="M23ase_b-sheet_dom"/>
</dbReference>
<dbReference type="eggNOG" id="COG0739">
    <property type="taxonomic scope" value="Bacteria"/>
</dbReference>
<dbReference type="PANTHER" id="PTHR21666">
    <property type="entry name" value="PEPTIDASE-RELATED"/>
    <property type="match status" value="1"/>
</dbReference>
<sequence length="490" mass="50567">MGTNNDLRRDMYRWVGRRRTTHPVICATAANERATSADHPAELPSPLGANRRYCSGRNVAAVTALAALIAVFVSVFPGQALAAPTNPSDGDITSAQTAQQAAADEVGRIAALVASAESDLQRVTAQAEAANDAYLIAQGQLEEAQQAATETAAALQAANDAVSVAQADVATLGRENYMRGGSISGVAALLSAEGPSDLMEQAATLGLLGDQRAAVLDQLEIARTRQAQADAQAQAAVADKDEAAQESAEAKATADAQVGTFQAAVQSVSAQKATYEKQLQDAQVNLLSLQGQRNAYQAWKDQQAQQQAAEAAQAAASAKAAAQAAARARAAAEQPAPAKPIDGTSSQVTSVKPATRSGGVAPTSGRFTTCFEVRWGTMHNAVDIAAPMGTPIYAPASGRVVRAGTATGYGLAVYIQHDDGSVTVYGHINDYFVSVGQRVSAGEVIAEVGNRGQSTGPHLHFQVNTDGMYAGATDPIPWLAARGVDMGGRC</sequence>
<keyword evidence="6" id="KW-1185">Reference proteome</keyword>
<dbReference type="PATRIC" id="fig|477641.3.peg.1500"/>
<dbReference type="PANTHER" id="PTHR21666:SF270">
    <property type="entry name" value="MUREIN HYDROLASE ACTIVATOR ENVC"/>
    <property type="match status" value="1"/>
</dbReference>
<keyword evidence="3" id="KW-0472">Membrane</keyword>
<feature type="compositionally biased region" description="Polar residues" evidence="2">
    <location>
        <begin position="343"/>
        <end position="352"/>
    </location>
</feature>
<keyword evidence="3" id="KW-1133">Transmembrane helix</keyword>
<dbReference type="OMA" id="DYANMAG"/>
<proteinExistence type="predicted"/>
<dbReference type="AlphaFoldDB" id="I4EUG4"/>
<evidence type="ECO:0000313" key="6">
    <source>
        <dbReference type="Proteomes" id="UP000006461"/>
    </source>
</evidence>
<keyword evidence="3" id="KW-0812">Transmembrane</keyword>
<evidence type="ECO:0000256" key="1">
    <source>
        <dbReference type="SAM" id="Coils"/>
    </source>
</evidence>
<dbReference type="GO" id="GO:0004222">
    <property type="term" value="F:metalloendopeptidase activity"/>
    <property type="evidence" value="ECO:0007669"/>
    <property type="project" value="TreeGrafter"/>
</dbReference>
<dbReference type="HOGENOM" id="CLU_029425_3_5_11"/>
<evidence type="ECO:0000256" key="3">
    <source>
        <dbReference type="SAM" id="Phobius"/>
    </source>
</evidence>
<dbReference type="KEGG" id="mmar:MODMU_1582"/>
<dbReference type="Gene3D" id="2.70.70.10">
    <property type="entry name" value="Glucose Permease (Domain IIA)"/>
    <property type="match status" value="1"/>
</dbReference>
<organism evidence="5 6">
    <name type="scientific">Modestobacter italicus (strain DSM 44449 / CECT 9708 / BC 501)</name>
    <dbReference type="NCBI Taxonomy" id="2732864"/>
    <lineage>
        <taxon>Bacteria</taxon>
        <taxon>Bacillati</taxon>
        <taxon>Actinomycetota</taxon>
        <taxon>Actinomycetes</taxon>
        <taxon>Geodermatophilales</taxon>
        <taxon>Geodermatophilaceae</taxon>
        <taxon>Modestobacter</taxon>
    </lineage>
</organism>
<name>I4EUG4_MODI5</name>
<protein>
    <submittedName>
        <fullName evidence="5">Peptidase M23</fullName>
    </submittedName>
</protein>
<reference evidence="5 6" key="1">
    <citation type="journal article" date="2012" name="J. Bacteriol.">
        <title>Genome Sequence of Radiation-Resistant Modestobacter marinus Strain BC501, a Representative Actinobacterium That Thrives on Calcareous Stone Surfaces.</title>
        <authorList>
            <person name="Normand P."/>
            <person name="Gury J."/>
            <person name="Pujic P."/>
            <person name="Chouaia B."/>
            <person name="Crotti E."/>
            <person name="Brusetti L."/>
            <person name="Daffonchio D."/>
            <person name="Vacherie B."/>
            <person name="Barbe V."/>
            <person name="Medigue C."/>
            <person name="Calteau A."/>
            <person name="Ghodhbane-Gtari F."/>
            <person name="Essoussi I."/>
            <person name="Nouioui I."/>
            <person name="Abbassi-Ghozzi I."/>
            <person name="Gtari M."/>
        </authorList>
    </citation>
    <scope>NUCLEOTIDE SEQUENCE [LARGE SCALE GENOMIC DNA]</scope>
    <source>
        <strain evidence="6">BC 501</strain>
    </source>
</reference>